<evidence type="ECO:0000313" key="2">
    <source>
        <dbReference type="Proteomes" id="UP000215590"/>
    </source>
</evidence>
<comment type="caution">
    <text evidence="1">The sequence shown here is derived from an EMBL/GenBank/DDBJ whole genome shotgun (WGS) entry which is preliminary data.</text>
</comment>
<organism evidence="1 2">
    <name type="scientific">Brucella thiophenivorans</name>
    <dbReference type="NCBI Taxonomy" id="571255"/>
    <lineage>
        <taxon>Bacteria</taxon>
        <taxon>Pseudomonadati</taxon>
        <taxon>Pseudomonadota</taxon>
        <taxon>Alphaproteobacteria</taxon>
        <taxon>Hyphomicrobiales</taxon>
        <taxon>Brucellaceae</taxon>
        <taxon>Brucella/Ochrobactrum group</taxon>
        <taxon>Brucella</taxon>
    </lineage>
</organism>
<proteinExistence type="predicted"/>
<evidence type="ECO:0000313" key="1">
    <source>
        <dbReference type="EMBL" id="OYR19558.1"/>
    </source>
</evidence>
<gene>
    <name evidence="1" type="ORF">CEV31_1840</name>
</gene>
<reference evidence="1 2" key="1">
    <citation type="submission" date="2017-07" db="EMBL/GenBank/DDBJ databases">
        <title>Phylogenetic study on the rhizospheric bacterium Ochrobactrum sp. A44.</title>
        <authorList>
            <person name="Krzyzanowska D.M."/>
            <person name="Ossowicki A."/>
            <person name="Rajewska M."/>
            <person name="Maciag T."/>
            <person name="Kaczynski Z."/>
            <person name="Czerwicka M."/>
            <person name="Jafra S."/>
        </authorList>
    </citation>
    <scope>NUCLEOTIDE SEQUENCE [LARGE SCALE GENOMIC DNA]</scope>
    <source>
        <strain evidence="1 2">DSM 7216</strain>
    </source>
</reference>
<accession>A0A256FXS0</accession>
<dbReference type="Proteomes" id="UP000215590">
    <property type="component" value="Unassembled WGS sequence"/>
</dbReference>
<protein>
    <submittedName>
        <fullName evidence="1">Uncharacterized protein</fullName>
    </submittedName>
</protein>
<name>A0A256FXS0_9HYPH</name>
<sequence length="43" mass="4796">MFSRIILSGTSVNIPVSGYFQNFAITVYEIMKCAKLPQSAQKL</sequence>
<dbReference type="EMBL" id="NNRJ01000016">
    <property type="protein sequence ID" value="OYR19558.1"/>
    <property type="molecule type" value="Genomic_DNA"/>
</dbReference>
<dbReference type="AlphaFoldDB" id="A0A256FXS0"/>
<keyword evidence="2" id="KW-1185">Reference proteome</keyword>